<name>A0A165CZ21_9BASI</name>
<sequence length="212" mass="24805">MEELAAYVGRHRLSEHLYARRQSQWYADAQRFEWDATRRGDWAFVYQRMQDLYKMIKAEERLWAPGRTEEAECRSEINRYLYTYSITSLLQDWFDCDPTRQQALRAYVRTRIPTGANGRLRAPADDLGWEAVGDPDADTIAEIFDLGPITYYDLSGQVAQFTLRSRITEWDRASRSSKTSFLIDHVNSDGSHEEMKVGMDRLFGMYSRRMGA</sequence>
<proteinExistence type="predicted"/>
<evidence type="ECO:0000313" key="2">
    <source>
        <dbReference type="EMBL" id="KZT52252.1"/>
    </source>
</evidence>
<dbReference type="Proteomes" id="UP000076842">
    <property type="component" value="Unassembled WGS sequence"/>
</dbReference>
<reference evidence="1 3" key="1">
    <citation type="journal article" date="2016" name="Mol. Biol. Evol.">
        <title>Comparative Genomics of Early-Diverging Mushroom-Forming Fungi Provides Insights into the Origins of Lignocellulose Decay Capabilities.</title>
        <authorList>
            <person name="Nagy L.G."/>
            <person name="Riley R."/>
            <person name="Tritt A."/>
            <person name="Adam C."/>
            <person name="Daum C."/>
            <person name="Floudas D."/>
            <person name="Sun H."/>
            <person name="Yadav J.S."/>
            <person name="Pangilinan J."/>
            <person name="Larsson K.H."/>
            <person name="Matsuura K."/>
            <person name="Barry K."/>
            <person name="Labutti K."/>
            <person name="Kuo R."/>
            <person name="Ohm R.A."/>
            <person name="Bhattacharya S.S."/>
            <person name="Shirouzu T."/>
            <person name="Yoshinaga Y."/>
            <person name="Martin F.M."/>
            <person name="Grigoriev I.V."/>
            <person name="Hibbett D.S."/>
        </authorList>
    </citation>
    <scope>NUCLEOTIDE SEQUENCE [LARGE SCALE GENOMIC DNA]</scope>
    <source>
        <strain evidence="1 3">HHB12733</strain>
    </source>
</reference>
<keyword evidence="3" id="KW-1185">Reference proteome</keyword>
<dbReference type="EMBL" id="KV424095">
    <property type="protein sequence ID" value="KZT51712.1"/>
    <property type="molecule type" value="Genomic_DNA"/>
</dbReference>
<dbReference type="AlphaFoldDB" id="A0A165CZ21"/>
<accession>A0A165CZ21</accession>
<gene>
    <name evidence="2" type="ORF">CALCODRAFT_487296</name>
    <name evidence="1" type="ORF">CALCODRAFT_487725</name>
</gene>
<dbReference type="EMBL" id="KV424073">
    <property type="protein sequence ID" value="KZT52252.1"/>
    <property type="molecule type" value="Genomic_DNA"/>
</dbReference>
<evidence type="ECO:0000313" key="3">
    <source>
        <dbReference type="Proteomes" id="UP000076842"/>
    </source>
</evidence>
<protein>
    <submittedName>
        <fullName evidence="1">Uncharacterized protein</fullName>
    </submittedName>
</protein>
<organism evidence="1 3">
    <name type="scientific">Calocera cornea HHB12733</name>
    <dbReference type="NCBI Taxonomy" id="1353952"/>
    <lineage>
        <taxon>Eukaryota</taxon>
        <taxon>Fungi</taxon>
        <taxon>Dikarya</taxon>
        <taxon>Basidiomycota</taxon>
        <taxon>Agaricomycotina</taxon>
        <taxon>Dacrymycetes</taxon>
        <taxon>Dacrymycetales</taxon>
        <taxon>Dacrymycetaceae</taxon>
        <taxon>Calocera</taxon>
    </lineage>
</organism>
<evidence type="ECO:0000313" key="1">
    <source>
        <dbReference type="EMBL" id="KZT51712.1"/>
    </source>
</evidence>